<evidence type="ECO:0000256" key="1">
    <source>
        <dbReference type="SAM" id="Phobius"/>
    </source>
</evidence>
<reference evidence="2 3" key="1">
    <citation type="submission" date="2021-01" db="EMBL/GenBank/DDBJ databases">
        <title>Tumebacillus sp. strain ITR2 16S ribosomal RNA gene Genome sequencing and assembly.</title>
        <authorList>
            <person name="Kang M."/>
        </authorList>
    </citation>
    <scope>NUCLEOTIDE SEQUENCE [LARGE SCALE GENOMIC DNA]</scope>
    <source>
        <strain evidence="2 3">ITR2</strain>
    </source>
</reference>
<feature type="transmembrane region" description="Helical" evidence="1">
    <location>
        <begin position="63"/>
        <end position="91"/>
    </location>
</feature>
<comment type="caution">
    <text evidence="2">The sequence shown here is derived from an EMBL/GenBank/DDBJ whole genome shotgun (WGS) entry which is preliminary data.</text>
</comment>
<name>A0ABS1JA31_9BACL</name>
<evidence type="ECO:0000313" key="2">
    <source>
        <dbReference type="EMBL" id="MBL0387132.1"/>
    </source>
</evidence>
<gene>
    <name evidence="2" type="ORF">JJB07_10760</name>
</gene>
<keyword evidence="3" id="KW-1185">Reference proteome</keyword>
<dbReference type="EMBL" id="JAEQNB010000003">
    <property type="protein sequence ID" value="MBL0387132.1"/>
    <property type="molecule type" value="Genomic_DNA"/>
</dbReference>
<evidence type="ECO:0000313" key="3">
    <source>
        <dbReference type="Proteomes" id="UP000602284"/>
    </source>
</evidence>
<keyword evidence="1" id="KW-0472">Membrane</keyword>
<proteinExistence type="predicted"/>
<organism evidence="2 3">
    <name type="scientific">Tumebacillus amylolyticus</name>
    <dbReference type="NCBI Taxonomy" id="2801339"/>
    <lineage>
        <taxon>Bacteria</taxon>
        <taxon>Bacillati</taxon>
        <taxon>Bacillota</taxon>
        <taxon>Bacilli</taxon>
        <taxon>Bacillales</taxon>
        <taxon>Alicyclobacillaceae</taxon>
        <taxon>Tumebacillus</taxon>
    </lineage>
</organism>
<evidence type="ECO:0008006" key="4">
    <source>
        <dbReference type="Google" id="ProtNLM"/>
    </source>
</evidence>
<feature type="transmembrane region" description="Helical" evidence="1">
    <location>
        <begin position="20"/>
        <end position="51"/>
    </location>
</feature>
<keyword evidence="1" id="KW-1133">Transmembrane helix</keyword>
<sequence length="101" mass="10742">MNDMYDFPDAPQPQKSGGGLAIAGMIVGIVGLIFCWIPFFGFIVNLTGLILSAFGMKSNERGMAVAGLVMTIIGLLVALLVTVLMIFAIAVDSSNHHSYSY</sequence>
<keyword evidence="1" id="KW-0812">Transmembrane</keyword>
<protein>
    <recommendedName>
        <fullName evidence="4">DUF4190 domain-containing protein</fullName>
    </recommendedName>
</protein>
<dbReference type="Proteomes" id="UP000602284">
    <property type="component" value="Unassembled WGS sequence"/>
</dbReference>
<accession>A0ABS1JA31</accession>
<dbReference type="RefSeq" id="WP_201634835.1">
    <property type="nucleotide sequence ID" value="NZ_JAEQNB010000003.1"/>
</dbReference>